<keyword evidence="7" id="KW-1185">Reference proteome</keyword>
<accession>A0ABR3VQV3</accession>
<evidence type="ECO:0000256" key="3">
    <source>
        <dbReference type="ARBA" id="ARBA00023212"/>
    </source>
</evidence>
<evidence type="ECO:0000256" key="2">
    <source>
        <dbReference type="ARBA" id="ARBA00022490"/>
    </source>
</evidence>
<evidence type="ECO:0000256" key="1">
    <source>
        <dbReference type="ARBA" id="ARBA00004245"/>
    </source>
</evidence>
<evidence type="ECO:0000313" key="6">
    <source>
        <dbReference type="EMBL" id="KAL1844206.1"/>
    </source>
</evidence>
<comment type="caution">
    <text evidence="6">The sequence shown here is derived from an EMBL/GenBank/DDBJ whole genome shotgun (WGS) entry which is preliminary data.</text>
</comment>
<dbReference type="SUPFAM" id="SSF51161">
    <property type="entry name" value="Trimeric LpxA-like enzymes"/>
    <property type="match status" value="1"/>
</dbReference>
<evidence type="ECO:0000256" key="5">
    <source>
        <dbReference type="ARBA" id="ARBA00034865"/>
    </source>
</evidence>
<evidence type="ECO:0000256" key="4">
    <source>
        <dbReference type="ARBA" id="ARBA00034706"/>
    </source>
</evidence>
<evidence type="ECO:0000313" key="7">
    <source>
        <dbReference type="Proteomes" id="UP001583172"/>
    </source>
</evidence>
<name>A0ABR3VQV3_HUMIN</name>
<protein>
    <recommendedName>
        <fullName evidence="5">Dynactin subunit 5</fullName>
    </recommendedName>
</protein>
<keyword evidence="2" id="KW-0963">Cytoplasm</keyword>
<dbReference type="Gene3D" id="2.160.10.10">
    <property type="entry name" value="Hexapeptide repeat proteins"/>
    <property type="match status" value="1"/>
</dbReference>
<keyword evidence="3" id="KW-0206">Cytoskeleton</keyword>
<sequence length="200" mass="21362">MSSRRAPRGEYIETDTGNKVARKATLVGTQHIMLGGKTVIQPDAMIRGDLVRTIHPSSQSGGNAAPQNNTAISIGRYCFLSRNCCLRPPGRFYKGAFTYMPLRMGDHVFVGPGAVVQAASVGSHVHIGAGCVIGEFAIIKDYVRILDGTVVPPNMVIPSFSIVAGQPARVIGEVPEGGHEAFELRDLYKTVGNNPQPAPH</sequence>
<dbReference type="Pfam" id="PF21711">
    <property type="entry name" value="DCTN5"/>
    <property type="match status" value="2"/>
</dbReference>
<organism evidence="6 7">
    <name type="scientific">Humicola insolens</name>
    <name type="common">Soft-rot fungus</name>
    <dbReference type="NCBI Taxonomy" id="85995"/>
    <lineage>
        <taxon>Eukaryota</taxon>
        <taxon>Fungi</taxon>
        <taxon>Dikarya</taxon>
        <taxon>Ascomycota</taxon>
        <taxon>Pezizomycotina</taxon>
        <taxon>Sordariomycetes</taxon>
        <taxon>Sordariomycetidae</taxon>
        <taxon>Sordariales</taxon>
        <taxon>Chaetomiaceae</taxon>
        <taxon>Mycothermus</taxon>
    </lineage>
</organism>
<dbReference type="PANTHER" id="PTHR46126:SF1">
    <property type="entry name" value="DYNACTIN SUBUNIT 5"/>
    <property type="match status" value="1"/>
</dbReference>
<dbReference type="InterPro" id="IPR047125">
    <property type="entry name" value="DCTN5"/>
</dbReference>
<reference evidence="6 7" key="1">
    <citation type="journal article" date="2024" name="Commun. Biol.">
        <title>Comparative genomic analysis of thermophilic fungi reveals convergent evolutionary adaptations and gene losses.</title>
        <authorList>
            <person name="Steindorff A.S."/>
            <person name="Aguilar-Pontes M.V."/>
            <person name="Robinson A.J."/>
            <person name="Andreopoulos B."/>
            <person name="LaButti K."/>
            <person name="Kuo A."/>
            <person name="Mondo S."/>
            <person name="Riley R."/>
            <person name="Otillar R."/>
            <person name="Haridas S."/>
            <person name="Lipzen A."/>
            <person name="Grimwood J."/>
            <person name="Schmutz J."/>
            <person name="Clum A."/>
            <person name="Reid I.D."/>
            <person name="Moisan M.C."/>
            <person name="Butler G."/>
            <person name="Nguyen T.T.M."/>
            <person name="Dewar K."/>
            <person name="Conant G."/>
            <person name="Drula E."/>
            <person name="Henrissat B."/>
            <person name="Hansel C."/>
            <person name="Singer S."/>
            <person name="Hutchinson M.I."/>
            <person name="de Vries R.P."/>
            <person name="Natvig D.O."/>
            <person name="Powell A.J."/>
            <person name="Tsang A."/>
            <person name="Grigoriev I.V."/>
        </authorList>
    </citation>
    <scope>NUCLEOTIDE SEQUENCE [LARGE SCALE GENOMIC DNA]</scope>
    <source>
        <strain evidence="6 7">CBS 620.91</strain>
    </source>
</reference>
<dbReference type="PANTHER" id="PTHR46126">
    <property type="entry name" value="DYNACTIN SUBUNIT 5"/>
    <property type="match status" value="1"/>
</dbReference>
<dbReference type="EMBL" id="JAZGSY010000003">
    <property type="protein sequence ID" value="KAL1844206.1"/>
    <property type="molecule type" value="Genomic_DNA"/>
</dbReference>
<comment type="subcellular location">
    <subcellularLocation>
        <location evidence="1">Cytoplasm</location>
        <location evidence="1">Cytoskeleton</location>
    </subcellularLocation>
</comment>
<dbReference type="Proteomes" id="UP001583172">
    <property type="component" value="Unassembled WGS sequence"/>
</dbReference>
<gene>
    <name evidence="6" type="ORF">VTJ49DRAFT_3862</name>
</gene>
<dbReference type="InterPro" id="IPR011004">
    <property type="entry name" value="Trimer_LpxA-like_sf"/>
</dbReference>
<dbReference type="CDD" id="cd03359">
    <property type="entry name" value="LbH_Dynactin_5"/>
    <property type="match status" value="1"/>
</dbReference>
<proteinExistence type="inferred from homology"/>
<comment type="similarity">
    <text evidence="4">Belongs to the dynactin subunits 5/6 family. Dynactin subunit 5 subfamily.</text>
</comment>